<proteinExistence type="inferred from homology"/>
<keyword evidence="11" id="KW-1185">Reference proteome</keyword>
<dbReference type="PROSITE" id="PS51032">
    <property type="entry name" value="AP2_ERF"/>
    <property type="match status" value="1"/>
</dbReference>
<evidence type="ECO:0000256" key="8">
    <source>
        <dbReference type="ARBA" id="ARBA00024343"/>
    </source>
</evidence>
<name>A0A6A2XSM8_HIBSY</name>
<evidence type="ECO:0000259" key="9">
    <source>
        <dbReference type="PROSITE" id="PS51032"/>
    </source>
</evidence>
<dbReference type="GO" id="GO:0003700">
    <property type="term" value="F:DNA-binding transcription factor activity"/>
    <property type="evidence" value="ECO:0007669"/>
    <property type="project" value="InterPro"/>
</dbReference>
<sequence length="212" mass="23948">MMIIDQYSLSSECRKRSLYISPLEGLDSPPSELPSQSFSAHFYFACVLSHTYNKHNRFGKTSTAIPWRSSKTLVSWVSEIRHLILKTRIWLGAFEMAEDAARAYDEAAWLMCGAKALTIFPYNTQSSSSTLLSDTLAAKLHECHMAALQLVKKNAEDSYATQCQPSAAPGYGITRADIGEIDGWQQPENQWEGNEESRVGNEEQFIHWKMMI</sequence>
<comment type="subcellular location">
    <subcellularLocation>
        <location evidence="1">Nucleus</location>
    </subcellularLocation>
</comment>
<dbReference type="GO" id="GO:0003677">
    <property type="term" value="F:DNA binding"/>
    <property type="evidence" value="ECO:0007669"/>
    <property type="project" value="UniProtKB-KW"/>
</dbReference>
<dbReference type="GO" id="GO:0005634">
    <property type="term" value="C:nucleus"/>
    <property type="evidence" value="ECO:0007669"/>
    <property type="project" value="UniProtKB-SubCell"/>
</dbReference>
<keyword evidence="7" id="KW-0539">Nucleus</keyword>
<evidence type="ECO:0000256" key="1">
    <source>
        <dbReference type="ARBA" id="ARBA00004123"/>
    </source>
</evidence>
<dbReference type="Gene3D" id="3.30.730.10">
    <property type="entry name" value="AP2/ERF domain"/>
    <property type="match status" value="1"/>
</dbReference>
<evidence type="ECO:0000313" key="10">
    <source>
        <dbReference type="EMBL" id="KAE8656934.1"/>
    </source>
</evidence>
<evidence type="ECO:0000313" key="11">
    <source>
        <dbReference type="Proteomes" id="UP000436088"/>
    </source>
</evidence>
<evidence type="ECO:0000256" key="2">
    <source>
        <dbReference type="ARBA" id="ARBA00022745"/>
    </source>
</evidence>
<dbReference type="AlphaFoldDB" id="A0A6A2XSM8"/>
<dbReference type="InterPro" id="IPR050913">
    <property type="entry name" value="AP2/ERF_ERF"/>
</dbReference>
<evidence type="ECO:0000256" key="4">
    <source>
        <dbReference type="ARBA" id="ARBA00023125"/>
    </source>
</evidence>
<dbReference type="SUPFAM" id="SSF54171">
    <property type="entry name" value="DNA-binding domain"/>
    <property type="match status" value="1"/>
</dbReference>
<comment type="caution">
    <text evidence="10">The sequence shown here is derived from an EMBL/GenBank/DDBJ whole genome shotgun (WGS) entry which is preliminary data.</text>
</comment>
<dbReference type="Proteomes" id="UP000436088">
    <property type="component" value="Unassembled WGS sequence"/>
</dbReference>
<organism evidence="10 11">
    <name type="scientific">Hibiscus syriacus</name>
    <name type="common">Rose of Sharon</name>
    <dbReference type="NCBI Taxonomy" id="106335"/>
    <lineage>
        <taxon>Eukaryota</taxon>
        <taxon>Viridiplantae</taxon>
        <taxon>Streptophyta</taxon>
        <taxon>Embryophyta</taxon>
        <taxon>Tracheophyta</taxon>
        <taxon>Spermatophyta</taxon>
        <taxon>Magnoliopsida</taxon>
        <taxon>eudicotyledons</taxon>
        <taxon>Gunneridae</taxon>
        <taxon>Pentapetalae</taxon>
        <taxon>rosids</taxon>
        <taxon>malvids</taxon>
        <taxon>Malvales</taxon>
        <taxon>Malvaceae</taxon>
        <taxon>Malvoideae</taxon>
        <taxon>Hibiscus</taxon>
    </lineage>
</organism>
<dbReference type="InterPro" id="IPR036955">
    <property type="entry name" value="AP2/ERF_dom_sf"/>
</dbReference>
<dbReference type="GO" id="GO:0009873">
    <property type="term" value="P:ethylene-activated signaling pathway"/>
    <property type="evidence" value="ECO:0007669"/>
    <property type="project" value="UniProtKB-KW"/>
</dbReference>
<protein>
    <submittedName>
        <fullName evidence="10">ERF003 protein</fullName>
    </submittedName>
</protein>
<dbReference type="SMART" id="SM00380">
    <property type="entry name" value="AP2"/>
    <property type="match status" value="1"/>
</dbReference>
<dbReference type="InterPro" id="IPR001471">
    <property type="entry name" value="AP2/ERF_dom"/>
</dbReference>
<evidence type="ECO:0000256" key="6">
    <source>
        <dbReference type="ARBA" id="ARBA00023163"/>
    </source>
</evidence>
<keyword evidence="3" id="KW-0805">Transcription regulation</keyword>
<keyword evidence="2" id="KW-0936">Ethylene signaling pathway</keyword>
<dbReference type="CDD" id="cd00018">
    <property type="entry name" value="AP2"/>
    <property type="match status" value="1"/>
</dbReference>
<feature type="domain" description="AP2/ERF" evidence="9">
    <location>
        <begin position="56"/>
        <end position="121"/>
    </location>
</feature>
<evidence type="ECO:0000256" key="7">
    <source>
        <dbReference type="ARBA" id="ARBA00023242"/>
    </source>
</evidence>
<dbReference type="EMBL" id="VEPZ02001762">
    <property type="protein sequence ID" value="KAE8656934.1"/>
    <property type="molecule type" value="Genomic_DNA"/>
</dbReference>
<dbReference type="PANTHER" id="PTHR31194:SF69">
    <property type="entry name" value="AP2_ERF DOMAIN-CONTAINING PROTEIN"/>
    <property type="match status" value="1"/>
</dbReference>
<dbReference type="PANTHER" id="PTHR31194">
    <property type="entry name" value="SHN SHINE , DNA BINDING / TRANSCRIPTION FACTOR"/>
    <property type="match status" value="1"/>
</dbReference>
<gene>
    <name evidence="10" type="ORF">F3Y22_tig00116997pilonHSYRG00638</name>
</gene>
<keyword evidence="4" id="KW-0238">DNA-binding</keyword>
<dbReference type="InterPro" id="IPR016177">
    <property type="entry name" value="DNA-bd_dom_sf"/>
</dbReference>
<evidence type="ECO:0000256" key="5">
    <source>
        <dbReference type="ARBA" id="ARBA00023159"/>
    </source>
</evidence>
<accession>A0A6A2XSM8</accession>
<evidence type="ECO:0000256" key="3">
    <source>
        <dbReference type="ARBA" id="ARBA00023015"/>
    </source>
</evidence>
<comment type="similarity">
    <text evidence="8">Belongs to the AP2/ERF transcription factor family. ERF subfamily.</text>
</comment>
<keyword evidence="6" id="KW-0804">Transcription</keyword>
<reference evidence="10" key="1">
    <citation type="submission" date="2019-09" db="EMBL/GenBank/DDBJ databases">
        <title>Draft genome information of white flower Hibiscus syriacus.</title>
        <authorList>
            <person name="Kim Y.-M."/>
        </authorList>
    </citation>
    <scope>NUCLEOTIDE SEQUENCE [LARGE SCALE GENOMIC DNA]</scope>
    <source>
        <strain evidence="10">YM2019G1</strain>
    </source>
</reference>
<keyword evidence="5" id="KW-0010">Activator</keyword>